<evidence type="ECO:0000313" key="1">
    <source>
        <dbReference type="EMBL" id="KRL85936.1"/>
    </source>
</evidence>
<protein>
    <submittedName>
        <fullName evidence="1">Uncharacterized protein</fullName>
    </submittedName>
</protein>
<comment type="caution">
    <text evidence="1">The sequence shown here is derived from an EMBL/GenBank/DDBJ whole genome shotgun (WGS) entry which is preliminary data.</text>
</comment>
<organism evidence="1 2">
    <name type="scientific">Lacticaseibacillus pantheris DSM 15945 = JCM 12539 = NBRC 106106</name>
    <dbReference type="NCBI Taxonomy" id="1423783"/>
    <lineage>
        <taxon>Bacteria</taxon>
        <taxon>Bacillati</taxon>
        <taxon>Bacillota</taxon>
        <taxon>Bacilli</taxon>
        <taxon>Lactobacillales</taxon>
        <taxon>Lactobacillaceae</taxon>
        <taxon>Lacticaseibacillus</taxon>
    </lineage>
</organism>
<dbReference type="EMBL" id="AZFJ01000049">
    <property type="protein sequence ID" value="KRL85936.1"/>
    <property type="molecule type" value="Genomic_DNA"/>
</dbReference>
<sequence>MEVTWGYANHILAQLGLNSARDPHDALLRYHSQYQMPFADRTGRAFEYLEANGTIDRNIEPPAHLGSGNDMLFAYRRKVAKAHQYRQFAEMNLFLHIFPTTDDEVRRFAAAATELARRPVLRTVYCYDGRTLWVVDLMRGMISHAEVVVSN</sequence>
<evidence type="ECO:0000313" key="2">
    <source>
        <dbReference type="Proteomes" id="UP000051922"/>
    </source>
</evidence>
<proteinExistence type="predicted"/>
<reference evidence="1 2" key="1">
    <citation type="journal article" date="2015" name="Genome Announc.">
        <title>Expanding the biotechnology potential of lactobacilli through comparative genomics of 213 strains and associated genera.</title>
        <authorList>
            <person name="Sun Z."/>
            <person name="Harris H.M."/>
            <person name="McCann A."/>
            <person name="Guo C."/>
            <person name="Argimon S."/>
            <person name="Zhang W."/>
            <person name="Yang X."/>
            <person name="Jeffery I.B."/>
            <person name="Cooney J.C."/>
            <person name="Kagawa T.F."/>
            <person name="Liu W."/>
            <person name="Song Y."/>
            <person name="Salvetti E."/>
            <person name="Wrobel A."/>
            <person name="Rasinkangas P."/>
            <person name="Parkhill J."/>
            <person name="Rea M.C."/>
            <person name="O'Sullivan O."/>
            <person name="Ritari J."/>
            <person name="Douillard F.P."/>
            <person name="Paul Ross R."/>
            <person name="Yang R."/>
            <person name="Briner A.E."/>
            <person name="Felis G.E."/>
            <person name="de Vos W.M."/>
            <person name="Barrangou R."/>
            <person name="Klaenhammer T.R."/>
            <person name="Caufield P.W."/>
            <person name="Cui Y."/>
            <person name="Zhang H."/>
            <person name="O'Toole P.W."/>
        </authorList>
    </citation>
    <scope>NUCLEOTIDE SEQUENCE [LARGE SCALE GENOMIC DNA]</scope>
    <source>
        <strain evidence="1 2">DSM 15945</strain>
    </source>
</reference>
<dbReference type="Proteomes" id="UP000051922">
    <property type="component" value="Unassembled WGS sequence"/>
</dbReference>
<gene>
    <name evidence="1" type="ORF">FC50_GL001337</name>
</gene>
<dbReference type="PATRIC" id="fig|1423783.4.peg.1378"/>
<name>A0A0R1TXC9_9LACO</name>
<keyword evidence="2" id="KW-1185">Reference proteome</keyword>
<accession>A0A0R1TXC9</accession>
<dbReference type="AlphaFoldDB" id="A0A0R1TXC9"/>